<evidence type="ECO:0000256" key="1">
    <source>
        <dbReference type="SAM" id="MobiDB-lite"/>
    </source>
</evidence>
<dbReference type="PANTHER" id="PTHR36336:SF1">
    <property type="entry name" value="OS09G0560400 PROTEIN"/>
    <property type="match status" value="1"/>
</dbReference>
<feature type="compositionally biased region" description="Low complexity" evidence="1">
    <location>
        <begin position="129"/>
        <end position="140"/>
    </location>
</feature>
<evidence type="ECO:0000313" key="4">
    <source>
        <dbReference type="Proteomes" id="UP000235145"/>
    </source>
</evidence>
<organism evidence="3 4">
    <name type="scientific">Lactuca sativa</name>
    <name type="common">Garden lettuce</name>
    <dbReference type="NCBI Taxonomy" id="4236"/>
    <lineage>
        <taxon>Eukaryota</taxon>
        <taxon>Viridiplantae</taxon>
        <taxon>Streptophyta</taxon>
        <taxon>Embryophyta</taxon>
        <taxon>Tracheophyta</taxon>
        <taxon>Spermatophyta</taxon>
        <taxon>Magnoliopsida</taxon>
        <taxon>eudicotyledons</taxon>
        <taxon>Gunneridae</taxon>
        <taxon>Pentapetalae</taxon>
        <taxon>asterids</taxon>
        <taxon>campanulids</taxon>
        <taxon>Asterales</taxon>
        <taxon>Asteraceae</taxon>
        <taxon>Cichorioideae</taxon>
        <taxon>Cichorieae</taxon>
        <taxon>Lactucinae</taxon>
        <taxon>Lactuca</taxon>
    </lineage>
</organism>
<feature type="transmembrane region" description="Helical" evidence="2">
    <location>
        <begin position="164"/>
        <end position="185"/>
    </location>
</feature>
<dbReference type="Proteomes" id="UP000235145">
    <property type="component" value="Unassembled WGS sequence"/>
</dbReference>
<keyword evidence="2" id="KW-0812">Transmembrane</keyword>
<gene>
    <name evidence="3" type="ORF">LSAT_V11C800453020</name>
</gene>
<comment type="caution">
    <text evidence="3">The sequence shown here is derived from an EMBL/GenBank/DDBJ whole genome shotgun (WGS) entry which is preliminary data.</text>
</comment>
<proteinExistence type="predicted"/>
<dbReference type="PANTHER" id="PTHR36336">
    <property type="entry name" value="OS09G0560400 PROTEIN"/>
    <property type="match status" value="1"/>
</dbReference>
<reference evidence="3 4" key="1">
    <citation type="journal article" date="2017" name="Nat. Commun.">
        <title>Genome assembly with in vitro proximity ligation data and whole-genome triplication in lettuce.</title>
        <authorList>
            <person name="Reyes-Chin-Wo S."/>
            <person name="Wang Z."/>
            <person name="Yang X."/>
            <person name="Kozik A."/>
            <person name="Arikit S."/>
            <person name="Song C."/>
            <person name="Xia L."/>
            <person name="Froenicke L."/>
            <person name="Lavelle D.O."/>
            <person name="Truco M.J."/>
            <person name="Xia R."/>
            <person name="Zhu S."/>
            <person name="Xu C."/>
            <person name="Xu H."/>
            <person name="Xu X."/>
            <person name="Cox K."/>
            <person name="Korf I."/>
            <person name="Meyers B.C."/>
            <person name="Michelmore R.W."/>
        </authorList>
    </citation>
    <scope>NUCLEOTIDE SEQUENCE [LARGE SCALE GENOMIC DNA]</scope>
    <source>
        <strain evidence="4">cv. Salinas</strain>
        <tissue evidence="3">Seedlings</tissue>
    </source>
</reference>
<feature type="transmembrane region" description="Helical" evidence="2">
    <location>
        <begin position="12"/>
        <end position="31"/>
    </location>
</feature>
<name>A0A9R1UN64_LACSA</name>
<protein>
    <submittedName>
        <fullName evidence="3">Uncharacterized protein</fullName>
    </submittedName>
</protein>
<keyword evidence="4" id="KW-1185">Reference proteome</keyword>
<sequence>MPTASSKFSSPVLLEHLFIAAIAFNCFVVYASSDPSVSPELEGGREIGVGQRGLKTFKEKATGTNITFDCSPFGPCIPCLYSEKKDENFRCSETGYRIPIRCIKILNQGDEEENEDKKKKKQKGRSLSEDSSSSSTSSSSGIEVGKEVYLTYRSCIPAIDEEKLSFIGFEAIMLVMLACSSFVIYKRKGTLGMQGGFIRLPTNPPSVEELSFTKVELSNMHLVSSHY</sequence>
<evidence type="ECO:0000313" key="3">
    <source>
        <dbReference type="EMBL" id="KAJ0189993.1"/>
    </source>
</evidence>
<keyword evidence="2" id="KW-0472">Membrane</keyword>
<dbReference type="EMBL" id="NBSK02000008">
    <property type="protein sequence ID" value="KAJ0189993.1"/>
    <property type="molecule type" value="Genomic_DNA"/>
</dbReference>
<feature type="region of interest" description="Disordered" evidence="1">
    <location>
        <begin position="113"/>
        <end position="140"/>
    </location>
</feature>
<accession>A0A9R1UN64</accession>
<evidence type="ECO:0000256" key="2">
    <source>
        <dbReference type="SAM" id="Phobius"/>
    </source>
</evidence>
<dbReference type="AlphaFoldDB" id="A0A9R1UN64"/>
<keyword evidence="2" id="KW-1133">Transmembrane helix</keyword>